<comment type="caution">
    <text evidence="3">The sequence shown here is derived from an EMBL/GenBank/DDBJ whole genome shotgun (WGS) entry which is preliminary data.</text>
</comment>
<dbReference type="EMBL" id="LDSL01000012">
    <property type="protein sequence ID" value="KTT27513.1"/>
    <property type="molecule type" value="Genomic_DNA"/>
</dbReference>
<evidence type="ECO:0000313" key="3">
    <source>
        <dbReference type="EMBL" id="KTT27513.1"/>
    </source>
</evidence>
<evidence type="ECO:0000256" key="1">
    <source>
        <dbReference type="SAM" id="MobiDB-lite"/>
    </source>
</evidence>
<keyword evidence="2" id="KW-0472">Membrane</keyword>
<feature type="compositionally biased region" description="Pro residues" evidence="1">
    <location>
        <begin position="171"/>
        <end position="181"/>
    </location>
</feature>
<proteinExistence type="predicted"/>
<feature type="region of interest" description="Disordered" evidence="1">
    <location>
        <begin position="115"/>
        <end position="181"/>
    </location>
</feature>
<dbReference type="Proteomes" id="UP000072741">
    <property type="component" value="Unassembled WGS sequence"/>
</dbReference>
<reference evidence="3 4" key="1">
    <citation type="journal article" date="2016" name="Front. Microbiol.">
        <title>Genomic Resource of Rice Seed Associated Bacteria.</title>
        <authorList>
            <person name="Midha S."/>
            <person name="Bansal K."/>
            <person name="Sharma S."/>
            <person name="Kumar N."/>
            <person name="Patil P.P."/>
            <person name="Chaudhry V."/>
            <person name="Patil P.B."/>
        </authorList>
    </citation>
    <scope>NUCLEOTIDE SEQUENCE [LARGE SCALE GENOMIC DNA]</scope>
    <source>
        <strain evidence="3 4">NS331</strain>
    </source>
</reference>
<keyword evidence="2" id="KW-1133">Transmembrane helix</keyword>
<accession>A0A147HBT4</accession>
<feature type="transmembrane region" description="Helical" evidence="2">
    <location>
        <begin position="6"/>
        <end position="32"/>
    </location>
</feature>
<organism evidence="3 4">
    <name type="scientific">Pseudacidovorax intermedius</name>
    <dbReference type="NCBI Taxonomy" id="433924"/>
    <lineage>
        <taxon>Bacteria</taxon>
        <taxon>Pseudomonadati</taxon>
        <taxon>Pseudomonadota</taxon>
        <taxon>Betaproteobacteria</taxon>
        <taxon>Burkholderiales</taxon>
        <taxon>Comamonadaceae</taxon>
        <taxon>Pseudacidovorax</taxon>
    </lineage>
</organism>
<evidence type="ECO:0000313" key="4">
    <source>
        <dbReference type="Proteomes" id="UP000072741"/>
    </source>
</evidence>
<dbReference type="AlphaFoldDB" id="A0A147HBT4"/>
<sequence length="181" mass="19226">MSIDEWLVIASAMAAVAAGGALGAALVLALCWRRLLVSAADVVEARLAPQLAALRQEQQRMPQSVQQALQVELEFHLREQAERSDRQAAELREFLRTALAAYGWIVPTPIPPTPAPAPEAAWPPTAGPGVAPPLDAVQPPEAPGLAHLSDAEIDALPPDLPAPRKPRSALRPPPGIPTQRL</sequence>
<protein>
    <submittedName>
        <fullName evidence="3">Uncharacterized protein</fullName>
    </submittedName>
</protein>
<dbReference type="RefSeq" id="WP_058640299.1">
    <property type="nucleotide sequence ID" value="NZ_LDSL01000012.1"/>
</dbReference>
<keyword evidence="2" id="KW-0812">Transmembrane</keyword>
<feature type="compositionally biased region" description="Low complexity" evidence="1">
    <location>
        <begin position="118"/>
        <end position="128"/>
    </location>
</feature>
<evidence type="ECO:0000256" key="2">
    <source>
        <dbReference type="SAM" id="Phobius"/>
    </source>
</evidence>
<gene>
    <name evidence="3" type="ORF">NS331_01705</name>
</gene>
<keyword evidence="4" id="KW-1185">Reference proteome</keyword>
<name>A0A147HBT4_9BURK</name>